<gene>
    <name evidence="1" type="ORF">A4X13_0g8232</name>
</gene>
<dbReference type="SUPFAM" id="SSF56672">
    <property type="entry name" value="DNA/RNA polymerases"/>
    <property type="match status" value="1"/>
</dbReference>
<proteinExistence type="predicted"/>
<dbReference type="EMBL" id="LWDF02001326">
    <property type="protein sequence ID" value="KAE8239391.1"/>
    <property type="molecule type" value="Genomic_DNA"/>
</dbReference>
<evidence type="ECO:0008006" key="3">
    <source>
        <dbReference type="Google" id="ProtNLM"/>
    </source>
</evidence>
<protein>
    <recommendedName>
        <fullName evidence="3">Reverse transcriptase domain-containing protein</fullName>
    </recommendedName>
</protein>
<sequence length="373" mass="42152">MGFDLSDAYQQVPNWPAQRQRFVFSVGDQFFVWLVGMFGIATMSAIFGQLCDVLCVWLEQQFPKVKARHFADDHMVMKDSEGPSESDVYAQVDVFGWKVHPTKRFGWTRHFSLLGFEWNLDDGTVALGEGKRDKYLRKLTAFQQREKVTYREVSSMLGTLVHTCAVFGERRAHLNALYALRARFHRPSPHQSLELPTAARRETKEWMAFLQRPDLSRSYGIPAKTFAHTLRSDASDMGCGVVLDGRATYWPLPGWIERPEVDIGVMEAWALHLALQASITAGARDCVVKFDVDNLGVVFAMRKGRSRSRWTNRCLMSMAELAAQHGISMAVSYIASADNPADAPSRGDCSQFAPLTFDWVAPWQELQGVTSQE</sequence>
<name>A0A177T3G0_9BASI</name>
<evidence type="ECO:0000313" key="1">
    <source>
        <dbReference type="EMBL" id="KAE8239391.1"/>
    </source>
</evidence>
<dbReference type="InterPro" id="IPR043128">
    <property type="entry name" value="Rev_trsase/Diguanyl_cyclase"/>
</dbReference>
<dbReference type="PANTHER" id="PTHR33050:SF7">
    <property type="entry name" value="RIBONUCLEASE H"/>
    <property type="match status" value="1"/>
</dbReference>
<dbReference type="InterPro" id="IPR052055">
    <property type="entry name" value="Hepadnavirus_pol/RT"/>
</dbReference>
<dbReference type="PANTHER" id="PTHR33050">
    <property type="entry name" value="REVERSE TRANSCRIPTASE DOMAIN-CONTAINING PROTEIN"/>
    <property type="match status" value="1"/>
</dbReference>
<dbReference type="Gene3D" id="3.10.10.10">
    <property type="entry name" value="HIV Type 1 Reverse Transcriptase, subunit A, domain 1"/>
    <property type="match status" value="1"/>
</dbReference>
<dbReference type="AlphaFoldDB" id="A0A177T3G0"/>
<comment type="caution">
    <text evidence="1">The sequence shown here is derived from an EMBL/GenBank/DDBJ whole genome shotgun (WGS) entry which is preliminary data.</text>
</comment>
<organism evidence="1 2">
    <name type="scientific">Tilletia indica</name>
    <dbReference type="NCBI Taxonomy" id="43049"/>
    <lineage>
        <taxon>Eukaryota</taxon>
        <taxon>Fungi</taxon>
        <taxon>Dikarya</taxon>
        <taxon>Basidiomycota</taxon>
        <taxon>Ustilaginomycotina</taxon>
        <taxon>Exobasidiomycetes</taxon>
        <taxon>Tilletiales</taxon>
        <taxon>Tilletiaceae</taxon>
        <taxon>Tilletia</taxon>
    </lineage>
</organism>
<accession>A0A177T3G0</accession>
<dbReference type="Proteomes" id="UP000077521">
    <property type="component" value="Unassembled WGS sequence"/>
</dbReference>
<evidence type="ECO:0000313" key="2">
    <source>
        <dbReference type="Proteomes" id="UP000077521"/>
    </source>
</evidence>
<dbReference type="InterPro" id="IPR043502">
    <property type="entry name" value="DNA/RNA_pol_sf"/>
</dbReference>
<dbReference type="Gene3D" id="3.30.70.270">
    <property type="match status" value="1"/>
</dbReference>
<reference evidence="1" key="2">
    <citation type="journal article" date="2019" name="IMA Fungus">
        <title>Genome sequencing and comparison of five Tilletia species to identify candidate genes for the detection of regulated species infecting wheat.</title>
        <authorList>
            <person name="Nguyen H.D.T."/>
            <person name="Sultana T."/>
            <person name="Kesanakurti P."/>
            <person name="Hambleton S."/>
        </authorList>
    </citation>
    <scope>NUCLEOTIDE SEQUENCE</scope>
    <source>
        <strain evidence="1">DAOMC 236416</strain>
    </source>
</reference>
<reference evidence="1" key="1">
    <citation type="submission" date="2016-04" db="EMBL/GenBank/DDBJ databases">
        <authorList>
            <person name="Nguyen H.D."/>
            <person name="Samba Siva P."/>
            <person name="Cullis J."/>
            <person name="Levesque C.A."/>
            <person name="Hambleton S."/>
        </authorList>
    </citation>
    <scope>NUCLEOTIDE SEQUENCE</scope>
    <source>
        <strain evidence="1">DAOMC 236416</strain>
    </source>
</reference>
<keyword evidence="2" id="KW-1185">Reference proteome</keyword>